<dbReference type="GO" id="GO:0003677">
    <property type="term" value="F:DNA binding"/>
    <property type="evidence" value="ECO:0007669"/>
    <property type="project" value="InterPro"/>
</dbReference>
<sequence>MTPTGKGEREVAEEILTESEILLKNTRAVMADKGYDSVNFRKFIEEQGIIAVIPPRHMWKDEESRQYKDSALYYNQDEEVFYRTEDFQLIPLVYKGTDSLRYEFHPKYNDNRIFRVDSSEDIRIFPKVSQ</sequence>
<organism evidence="2 3">
    <name type="scientific">Streptococcus mitis</name>
    <dbReference type="NCBI Taxonomy" id="28037"/>
    <lineage>
        <taxon>Bacteria</taxon>
        <taxon>Bacillati</taxon>
        <taxon>Bacillota</taxon>
        <taxon>Bacilli</taxon>
        <taxon>Lactobacillales</taxon>
        <taxon>Streptococcaceae</taxon>
        <taxon>Streptococcus</taxon>
        <taxon>Streptococcus mitis group</taxon>
    </lineage>
</organism>
<gene>
    <name evidence="2" type="ORF">SMIDD26_01236</name>
</gene>
<dbReference type="GO" id="GO:0006313">
    <property type="term" value="P:DNA transposition"/>
    <property type="evidence" value="ECO:0007669"/>
    <property type="project" value="InterPro"/>
</dbReference>
<feature type="domain" description="Transposase IS4-like" evidence="1">
    <location>
        <begin position="6"/>
        <end position="69"/>
    </location>
</feature>
<dbReference type="Proteomes" id="UP000070458">
    <property type="component" value="Unassembled WGS sequence"/>
</dbReference>
<dbReference type="AlphaFoldDB" id="A0A139PQ06"/>
<dbReference type="PATRIC" id="fig|28037.233.peg.1450"/>
<proteinExistence type="predicted"/>
<comment type="caution">
    <text evidence="2">The sequence shown here is derived from an EMBL/GenBank/DDBJ whole genome shotgun (WGS) entry which is preliminary data.</text>
</comment>
<reference evidence="2 3" key="1">
    <citation type="submission" date="2016-01" db="EMBL/GenBank/DDBJ databases">
        <title>Highly variable Streptococcus oralis are common among viridans streptococci isolated from primates.</title>
        <authorList>
            <person name="Denapaite D."/>
            <person name="Rieger M."/>
            <person name="Koendgen S."/>
            <person name="Brueckner R."/>
            <person name="Ochigava I."/>
            <person name="Kappeler P."/>
            <person name="Maetz-Rensing K."/>
            <person name="Leendertz F."/>
            <person name="Hakenbeck R."/>
        </authorList>
    </citation>
    <scope>NUCLEOTIDE SEQUENCE [LARGE SCALE GENOMIC DNA]</scope>
    <source>
        <strain evidence="2 3">DD26</strain>
    </source>
</reference>
<dbReference type="InterPro" id="IPR002559">
    <property type="entry name" value="Transposase_11"/>
</dbReference>
<accession>A0A139PQ06</accession>
<name>A0A139PQ06_STRMT</name>
<dbReference type="EMBL" id="LQOD01000291">
    <property type="protein sequence ID" value="KXT92398.1"/>
    <property type="molecule type" value="Genomic_DNA"/>
</dbReference>
<evidence type="ECO:0000313" key="3">
    <source>
        <dbReference type="Proteomes" id="UP000070458"/>
    </source>
</evidence>
<evidence type="ECO:0000259" key="1">
    <source>
        <dbReference type="Pfam" id="PF01609"/>
    </source>
</evidence>
<evidence type="ECO:0000313" key="2">
    <source>
        <dbReference type="EMBL" id="KXT92398.1"/>
    </source>
</evidence>
<dbReference type="GO" id="GO:0004803">
    <property type="term" value="F:transposase activity"/>
    <property type="evidence" value="ECO:0007669"/>
    <property type="project" value="InterPro"/>
</dbReference>
<dbReference type="Pfam" id="PF01609">
    <property type="entry name" value="DDE_Tnp_1"/>
    <property type="match status" value="1"/>
</dbReference>
<protein>
    <recommendedName>
        <fullName evidence="1">Transposase IS4-like domain-containing protein</fullName>
    </recommendedName>
</protein>